<feature type="domain" description="UBX" evidence="6">
    <location>
        <begin position="222"/>
        <end position="295"/>
    </location>
</feature>
<protein>
    <recommendedName>
        <fullName evidence="9">UBX domain-containing protein 1</fullName>
    </recommendedName>
</protein>
<dbReference type="GO" id="GO:0005737">
    <property type="term" value="C:cytoplasm"/>
    <property type="evidence" value="ECO:0007669"/>
    <property type="project" value="UniProtKB-SubCell"/>
</dbReference>
<dbReference type="GO" id="GO:0031397">
    <property type="term" value="P:negative regulation of protein ubiquitination"/>
    <property type="evidence" value="ECO:0007669"/>
    <property type="project" value="TreeGrafter"/>
</dbReference>
<evidence type="ECO:0000256" key="3">
    <source>
        <dbReference type="ARBA" id="ARBA00023054"/>
    </source>
</evidence>
<dbReference type="SMART" id="SM00165">
    <property type="entry name" value="UBA"/>
    <property type="match status" value="1"/>
</dbReference>
<evidence type="ECO:0000256" key="2">
    <source>
        <dbReference type="ARBA" id="ARBA00022490"/>
    </source>
</evidence>
<dbReference type="SUPFAM" id="SSF46934">
    <property type="entry name" value="UBA-like"/>
    <property type="match status" value="1"/>
</dbReference>
<name>A0AA36D803_9BILA</name>
<evidence type="ECO:0008006" key="9">
    <source>
        <dbReference type="Google" id="ProtNLM"/>
    </source>
</evidence>
<dbReference type="PROSITE" id="PS00028">
    <property type="entry name" value="ZINC_FINGER_C2H2_1"/>
    <property type="match status" value="1"/>
</dbReference>
<sequence>MTEVLAQLLEMGFPEERAKKALSETGGSVEAAMEWLINHEEDQGTGTSEDTGAQEAQQDVTASSFKCDDCGKLLRDQDAVMFHAGKTNHENFSESTEELKPLTAEERATKAAELREKLAEVRKIKVEKEREEQVAKEKRRREEGKLMLERREQQKENELRQIAADRRREKLEDAAAKQRILDQIKADKEARKAREQGTSVPEPTKPIHSVAPTPKVDYQHANLQIRLFSGEAVRHTFEAKATIKDVYEWIKANHNQDGTPFHLMTTFPRKRLDGADDFNATLESLGLVPSAVLIMSRNLSACQ</sequence>
<dbReference type="Pfam" id="PF00789">
    <property type="entry name" value="UBX"/>
    <property type="match status" value="1"/>
</dbReference>
<feature type="region of interest" description="Disordered" evidence="4">
    <location>
        <begin position="187"/>
        <end position="212"/>
    </location>
</feature>
<evidence type="ECO:0000256" key="1">
    <source>
        <dbReference type="ARBA" id="ARBA00004496"/>
    </source>
</evidence>
<feature type="compositionally biased region" description="Polar residues" evidence="4">
    <location>
        <begin position="44"/>
        <end position="62"/>
    </location>
</feature>
<dbReference type="SMART" id="SM00166">
    <property type="entry name" value="UBX"/>
    <property type="match status" value="1"/>
</dbReference>
<dbReference type="GO" id="GO:0032435">
    <property type="term" value="P:negative regulation of proteasomal ubiquitin-dependent protein catabolic process"/>
    <property type="evidence" value="ECO:0007669"/>
    <property type="project" value="TreeGrafter"/>
</dbReference>
<dbReference type="Pfam" id="PF22562">
    <property type="entry name" value="UBA_7"/>
    <property type="match status" value="1"/>
</dbReference>
<dbReference type="SUPFAM" id="SSF54236">
    <property type="entry name" value="Ubiquitin-like"/>
    <property type="match status" value="1"/>
</dbReference>
<dbReference type="EMBL" id="CATQJA010002664">
    <property type="protein sequence ID" value="CAJ0582818.1"/>
    <property type="molecule type" value="Genomic_DNA"/>
</dbReference>
<evidence type="ECO:0000313" key="8">
    <source>
        <dbReference type="Proteomes" id="UP001177023"/>
    </source>
</evidence>
<keyword evidence="8" id="KW-1185">Reference proteome</keyword>
<feature type="region of interest" description="Disordered" evidence="4">
    <location>
        <begin position="37"/>
        <end position="62"/>
    </location>
</feature>
<dbReference type="GO" id="GO:0036435">
    <property type="term" value="F:K48-linked polyubiquitin modification-dependent protein binding"/>
    <property type="evidence" value="ECO:0007669"/>
    <property type="project" value="TreeGrafter"/>
</dbReference>
<feature type="non-terminal residue" evidence="7">
    <location>
        <position position="303"/>
    </location>
</feature>
<dbReference type="InterPro" id="IPR009060">
    <property type="entry name" value="UBA-like_sf"/>
</dbReference>
<dbReference type="GO" id="GO:1903094">
    <property type="term" value="P:negative regulation of protein K48-linked deubiquitination"/>
    <property type="evidence" value="ECO:0007669"/>
    <property type="project" value="TreeGrafter"/>
</dbReference>
<evidence type="ECO:0000256" key="4">
    <source>
        <dbReference type="SAM" id="MobiDB-lite"/>
    </source>
</evidence>
<evidence type="ECO:0000259" key="6">
    <source>
        <dbReference type="PROSITE" id="PS50033"/>
    </source>
</evidence>
<dbReference type="InterPro" id="IPR013087">
    <property type="entry name" value="Znf_C2H2_type"/>
</dbReference>
<keyword evidence="2" id="KW-0963">Cytoplasm</keyword>
<organism evidence="7 8">
    <name type="scientific">Mesorhabditis spiculigera</name>
    <dbReference type="NCBI Taxonomy" id="96644"/>
    <lineage>
        <taxon>Eukaryota</taxon>
        <taxon>Metazoa</taxon>
        <taxon>Ecdysozoa</taxon>
        <taxon>Nematoda</taxon>
        <taxon>Chromadorea</taxon>
        <taxon>Rhabditida</taxon>
        <taxon>Rhabditina</taxon>
        <taxon>Rhabditomorpha</taxon>
        <taxon>Rhabditoidea</taxon>
        <taxon>Rhabditidae</taxon>
        <taxon>Mesorhabditinae</taxon>
        <taxon>Mesorhabditis</taxon>
    </lineage>
</organism>
<dbReference type="PROSITE" id="PS50030">
    <property type="entry name" value="UBA"/>
    <property type="match status" value="1"/>
</dbReference>
<dbReference type="PROSITE" id="PS50033">
    <property type="entry name" value="UBX"/>
    <property type="match status" value="1"/>
</dbReference>
<comment type="caution">
    <text evidence="7">The sequence shown here is derived from an EMBL/GenBank/DDBJ whole genome shotgun (WGS) entry which is preliminary data.</text>
</comment>
<reference evidence="7" key="1">
    <citation type="submission" date="2023-06" db="EMBL/GenBank/DDBJ databases">
        <authorList>
            <person name="Delattre M."/>
        </authorList>
    </citation>
    <scope>NUCLEOTIDE SEQUENCE</scope>
    <source>
        <strain evidence="7">AF72</strain>
    </source>
</reference>
<dbReference type="InterPro" id="IPR029071">
    <property type="entry name" value="Ubiquitin-like_domsf"/>
</dbReference>
<dbReference type="AlphaFoldDB" id="A0AA36D803"/>
<accession>A0AA36D803</accession>
<dbReference type="GO" id="GO:0005634">
    <property type="term" value="C:nucleus"/>
    <property type="evidence" value="ECO:0007669"/>
    <property type="project" value="TreeGrafter"/>
</dbReference>
<dbReference type="PANTHER" id="PTHR46340">
    <property type="entry name" value="UBX DOMAIN-CONTAINING PROTEIN 1"/>
    <property type="match status" value="1"/>
</dbReference>
<feature type="domain" description="UBA" evidence="5">
    <location>
        <begin position="1"/>
        <end position="39"/>
    </location>
</feature>
<evidence type="ECO:0000259" key="5">
    <source>
        <dbReference type="PROSITE" id="PS50030"/>
    </source>
</evidence>
<proteinExistence type="predicted"/>
<evidence type="ECO:0000313" key="7">
    <source>
        <dbReference type="EMBL" id="CAJ0582818.1"/>
    </source>
</evidence>
<feature type="region of interest" description="Disordered" evidence="4">
    <location>
        <begin position="130"/>
        <end position="155"/>
    </location>
</feature>
<comment type="subcellular location">
    <subcellularLocation>
        <location evidence="1">Cytoplasm</location>
    </subcellularLocation>
</comment>
<dbReference type="Proteomes" id="UP001177023">
    <property type="component" value="Unassembled WGS sequence"/>
</dbReference>
<dbReference type="InterPro" id="IPR015940">
    <property type="entry name" value="UBA"/>
</dbReference>
<dbReference type="Gene3D" id="3.10.20.90">
    <property type="entry name" value="Phosphatidylinositol 3-kinase Catalytic Subunit, Chain A, domain 1"/>
    <property type="match status" value="1"/>
</dbReference>
<gene>
    <name evidence="7" type="ORF">MSPICULIGERA_LOCUS20948</name>
</gene>
<keyword evidence="3" id="KW-0175">Coiled coil</keyword>
<dbReference type="Gene3D" id="1.10.8.10">
    <property type="entry name" value="DNA helicase RuvA subunit, C-terminal domain"/>
    <property type="match status" value="1"/>
</dbReference>
<dbReference type="PANTHER" id="PTHR46340:SF1">
    <property type="entry name" value="UBX DOMAIN-CONTAINING PROTEIN 1"/>
    <property type="match status" value="1"/>
</dbReference>
<dbReference type="InterPro" id="IPR001012">
    <property type="entry name" value="UBX_dom"/>
</dbReference>